<evidence type="ECO:0000256" key="1">
    <source>
        <dbReference type="SAM" id="SignalP"/>
    </source>
</evidence>
<dbReference type="KEGG" id="mbur:EQU24_15515"/>
<proteinExistence type="predicted"/>
<evidence type="ECO:0000313" key="2">
    <source>
        <dbReference type="EMBL" id="QCW83496.1"/>
    </source>
</evidence>
<gene>
    <name evidence="2" type="ORF">EQU24_15515</name>
</gene>
<feature type="signal peptide" evidence="1">
    <location>
        <begin position="1"/>
        <end position="24"/>
    </location>
</feature>
<dbReference type="Proteomes" id="UP000305881">
    <property type="component" value="Chromosome"/>
</dbReference>
<feature type="chain" id="PRO_5020954227" evidence="1">
    <location>
        <begin position="25"/>
        <end position="230"/>
    </location>
</feature>
<reference evidence="3" key="1">
    <citation type="journal article" date="2019" name="J. Bacteriol.">
        <title>A Mutagenic Screen Identifies a TonB-Dependent Receptor Required for the Lanthanide Metal Switch in the Type I Methanotroph 'Methylotuvimicrobium buryatense' 5GB1C.</title>
        <authorList>
            <person name="Groom J.D."/>
            <person name="Ford S.M."/>
            <person name="Pesesky M.W."/>
            <person name="Lidstrom M.E."/>
        </authorList>
    </citation>
    <scope>NUCLEOTIDE SEQUENCE [LARGE SCALE GENOMIC DNA]</scope>
    <source>
        <strain evidence="3">5GB1C</strain>
    </source>
</reference>
<dbReference type="AlphaFoldDB" id="A0A4P9UUX9"/>
<sequence length="230" mass="24999">MKLKSVIEAALFAIILGLSSTASATEQPYPEGCYSWDTGNLSIVINIPRLVRVNVGLPGVGLMGMEHSFTWGGDYFMPLPFLDLLQNYSGDDLEVPAGLNGTWEMGRGRSFSVDVQDIDELAEMLDDLGMTYNLTKRFNGTVSNDGNVIKGNFLLGLVVPMQDLGLPGRAQVRIAGRFAGERQSPIPCPIPVSASAAIQEEDRVDAKNTKTTTFGQIFINMLRQAQAQPK</sequence>
<protein>
    <submittedName>
        <fullName evidence="2">Uncharacterized protein</fullName>
    </submittedName>
</protein>
<keyword evidence="1" id="KW-0732">Signal</keyword>
<accession>A0A4P9UUX9</accession>
<dbReference type="STRING" id="675511.GCA_000341735_04348"/>
<keyword evidence="3" id="KW-1185">Reference proteome</keyword>
<evidence type="ECO:0000313" key="3">
    <source>
        <dbReference type="Proteomes" id="UP000305881"/>
    </source>
</evidence>
<dbReference type="EMBL" id="CP035467">
    <property type="protein sequence ID" value="QCW83496.1"/>
    <property type="molecule type" value="Genomic_DNA"/>
</dbReference>
<dbReference type="OrthoDB" id="9911748at2"/>
<name>A0A4P9UUX9_METBY</name>
<dbReference type="RefSeq" id="WP_017842720.1">
    <property type="nucleotide sequence ID" value="NZ_CP035467.1"/>
</dbReference>
<organism evidence="2 3">
    <name type="scientific">Methylotuvimicrobium buryatense</name>
    <name type="common">Methylomicrobium buryatense</name>
    <dbReference type="NCBI Taxonomy" id="95641"/>
    <lineage>
        <taxon>Bacteria</taxon>
        <taxon>Pseudomonadati</taxon>
        <taxon>Pseudomonadota</taxon>
        <taxon>Gammaproteobacteria</taxon>
        <taxon>Methylococcales</taxon>
        <taxon>Methylococcaceae</taxon>
        <taxon>Methylotuvimicrobium</taxon>
    </lineage>
</organism>